<dbReference type="PROSITE" id="PS52040">
    <property type="entry name" value="TOPO_IIA"/>
    <property type="match status" value="1"/>
</dbReference>
<dbReference type="GO" id="GO:0019897">
    <property type="term" value="C:extrinsic component of plasma membrane"/>
    <property type="evidence" value="ECO:0007669"/>
    <property type="project" value="UniProtKB-UniRule"/>
</dbReference>
<feature type="site" description="Transition state stabilizer" evidence="8">
    <location>
        <position position="123"/>
    </location>
</feature>
<dbReference type="GO" id="GO:0007059">
    <property type="term" value="P:chromosome segregation"/>
    <property type="evidence" value="ECO:0007669"/>
    <property type="project" value="UniProtKB-UniRule"/>
</dbReference>
<feature type="transmembrane region" description="Helical" evidence="11">
    <location>
        <begin position="824"/>
        <end position="845"/>
    </location>
</feature>
<organism evidence="14">
    <name type="scientific">Neisseria meningitidis alpha275</name>
    <dbReference type="NCBI Taxonomy" id="295996"/>
    <lineage>
        <taxon>Bacteria</taxon>
        <taxon>Pseudomonadati</taxon>
        <taxon>Pseudomonadota</taxon>
        <taxon>Betaproteobacteria</taxon>
        <taxon>Neisseriales</taxon>
        <taxon>Neisseriaceae</taxon>
        <taxon>Neisseria</taxon>
    </lineage>
</organism>
<dbReference type="InterPro" id="IPR036890">
    <property type="entry name" value="HATPase_C_sf"/>
</dbReference>
<dbReference type="InterPro" id="IPR036097">
    <property type="entry name" value="HisK_dim/P_sf"/>
</dbReference>
<evidence type="ECO:0000256" key="6">
    <source>
        <dbReference type="ARBA" id="ARBA00023136"/>
    </source>
</evidence>
<dbReference type="PANTHER" id="PTHR43493:SF1">
    <property type="entry name" value="DNA TOPOISOMERASE 4 SUBUNIT A"/>
    <property type="match status" value="1"/>
</dbReference>
<evidence type="ECO:0000256" key="11">
    <source>
        <dbReference type="SAM" id="Phobius"/>
    </source>
</evidence>
<dbReference type="GO" id="GO:0000155">
    <property type="term" value="F:phosphorelay sensor kinase activity"/>
    <property type="evidence" value="ECO:0007669"/>
    <property type="project" value="InterPro"/>
</dbReference>
<dbReference type="PROSITE" id="PS50109">
    <property type="entry name" value="HIS_KIN"/>
    <property type="match status" value="1"/>
</dbReference>
<comment type="catalytic activity">
    <reaction evidence="1">
        <text>ATP + protein L-histidine = ADP + protein N-phospho-L-histidine.</text>
        <dbReference type="EC" id="2.7.13.3"/>
    </reaction>
</comment>
<comment type="catalytic activity">
    <reaction evidence="2 8 9">
        <text>ATP-dependent breakage, passage and rejoining of double-stranded DNA.</text>
        <dbReference type="EC" id="5.6.2.2"/>
    </reaction>
</comment>
<comment type="similarity">
    <text evidence="8">Belongs to the type II topoisomerase GyrA/ParC subunit family. ParC type 1 subfamily.</text>
</comment>
<keyword evidence="11" id="KW-0812">Transmembrane</keyword>
<keyword evidence="4 8" id="KW-0799">Topoisomerase</keyword>
<sequence>MQPHAPHTDSNTLMLGQYAERAYLEYAMSVVKGRALPEVSDGQKPVQRRILFAMRDMGLTAGAKPVKSARVVGEILGKYHPHGDSSAYEAMVRMAQDFTLRYPLIDGIGNFGSRDGDGAAAMRYTEARLTPIAELLLSEINQGTVDFVPNYDGAFDEPLHLPARLPMVLLNGASGIAVGMATEIPSHNLNEVTQAAIALLKKPTLETADLMQYIPAPDFAGGGQIITPADELRRIYETGKGSVRVRARYEIEKLARGQWRVIVTELPPNANSAKILAEIEEQTNPKPKAGKKQLNQDQLNTKKLMLDLIDRVRDESDGEHPVRLVFEPKSSRIDTDTFINTLMAQTSLEGNVSMNLVMMGLDNRPAQKNLKTILQEWLDFRTVTVTRRLKFRLNQVEKRLHILEGRLKVFLHIDEVIKVIRESDDPKADLMAAFGLTEIQAEDILEIRLRQLARLEGFKLEKELNELREEQGRLNILLGDENEKRKLIIKEMQADMKQYGDARRTLVEEAGRAVLTQTTADEPITLILSEKGWIRSRAGHNLDLSQTAFKEGDRLKQTLEGRTVLPVVILDSLGRTYTLDAAEIPGGRGDGVPVSSLIELQNGAKPVAMLTGLPEQHYLLSSSGGYGFIAKLADMVGRVKAGKVVMTTDSGETVLPPIAVYASSFINPDCKIIAATSQNRALAFPIGELKIMAKGKGLQIIGLNAGESLTHTAVSSEPEILIESEGRRGAAHKDRIPVSLLEAKRGKKGKLLPHIGQPETAFFPQINPIPHIIMVISNPRELEKLKDRIPNLINIIRVAIVFPLMIMHILGLETGSRANLHASWTAWAFYVWLAIACWLIFFSIIHPHWQWQALRIPSFSAVADITMIGVLTYLFGGIDSGFGILILPFVVCSCLLSYGRYPLLYSSYAAILLIFNAIADGDIGKYPLISDARTASATFILVAASYLSAIFTSLSVRYIDRAGKLAHENHAAYRRIRGLNQTVLNRVQEAVVVINVEHQTILFNKKAKDLLPMLEIGQHTALFDPITVLWDKASSRTFERNIDTPGLNAGIRAVPVNKGPDKLLILYIRPQSEIQAEALSVKLAALGQLTANLAHEIRNPMSAIRHANDLLRENMEAGAADPFNAKLCKIIDGNVCRIDKMLEDISSLNKRNKTERETIGLIPFWEEFKQEFLLGHPDAAGCIRLDMQGNHLTAYFDPAHLRQIMWNLANNAWRHSRKQPGSISVTIRPAQKNTVCILFADRPKCRNTCSNPFTPRRKTAPASGCMSPANWRTPISAI</sequence>
<evidence type="ECO:0000256" key="5">
    <source>
        <dbReference type="ARBA" id="ARBA00023125"/>
    </source>
</evidence>
<feature type="site" description="Interaction with DNA" evidence="8">
    <location>
        <position position="80"/>
    </location>
</feature>
<keyword evidence="7 8" id="KW-0413">Isomerase</keyword>
<evidence type="ECO:0000256" key="10">
    <source>
        <dbReference type="SAM" id="Coils"/>
    </source>
</evidence>
<proteinExistence type="inferred from homology"/>
<dbReference type="SMART" id="SM00388">
    <property type="entry name" value="HisKA"/>
    <property type="match status" value="1"/>
</dbReference>
<keyword evidence="11" id="KW-1133">Transmembrane helix</keyword>
<dbReference type="Pfam" id="PF00512">
    <property type="entry name" value="HisKA"/>
    <property type="match status" value="1"/>
</dbReference>
<dbReference type="SUPFAM" id="SSF47384">
    <property type="entry name" value="Homodimeric domain of signal transducing histidine kinase"/>
    <property type="match status" value="1"/>
</dbReference>
<dbReference type="InterPro" id="IPR035516">
    <property type="entry name" value="Gyrase/topoIV_suA_C"/>
</dbReference>
<dbReference type="Gene3D" id="3.90.199.10">
    <property type="entry name" value="Topoisomerase II, domain 5"/>
    <property type="match status" value="1"/>
</dbReference>
<protein>
    <recommendedName>
        <fullName evidence="8">DNA topoisomerase 4 subunit A</fullName>
        <ecNumber evidence="8">5.6.2.2</ecNumber>
    </recommendedName>
    <alternativeName>
        <fullName evidence="8">Topoisomerase IV subunit A</fullName>
    </alternativeName>
</protein>
<dbReference type="GO" id="GO:0009330">
    <property type="term" value="C:DNA topoisomerase type II (double strand cut, ATP-hydrolyzing) complex"/>
    <property type="evidence" value="ECO:0007669"/>
    <property type="project" value="TreeGrafter"/>
</dbReference>
<evidence type="ECO:0000256" key="3">
    <source>
        <dbReference type="ARBA" id="ARBA00022475"/>
    </source>
</evidence>
<dbReference type="FunFam" id="1.10.268.10:FF:000001">
    <property type="entry name" value="DNA gyrase subunit A"/>
    <property type="match status" value="1"/>
</dbReference>
<dbReference type="InterPro" id="IPR013758">
    <property type="entry name" value="Topo_IIA_A/C_ab"/>
</dbReference>
<dbReference type="InterPro" id="IPR013760">
    <property type="entry name" value="Topo_IIA-like_dom_sf"/>
</dbReference>
<keyword evidence="6 8" id="KW-0472">Membrane</keyword>
<evidence type="ECO:0000256" key="7">
    <source>
        <dbReference type="ARBA" id="ARBA00023235"/>
    </source>
</evidence>
<keyword evidence="5 8" id="KW-0238">DNA-binding</keyword>
<evidence type="ECO:0000256" key="4">
    <source>
        <dbReference type="ARBA" id="ARBA00023029"/>
    </source>
</evidence>
<dbReference type="SUPFAM" id="SSF56719">
    <property type="entry name" value="Type II DNA topoisomerase"/>
    <property type="match status" value="1"/>
</dbReference>
<dbReference type="GO" id="GO:0005737">
    <property type="term" value="C:cytoplasm"/>
    <property type="evidence" value="ECO:0007669"/>
    <property type="project" value="TreeGrafter"/>
</dbReference>
<dbReference type="Pfam" id="PF25323">
    <property type="entry name" value="6TM_PilS"/>
    <property type="match status" value="1"/>
</dbReference>
<feature type="transmembrane region" description="Helical" evidence="11">
    <location>
        <begin position="792"/>
        <end position="812"/>
    </location>
</feature>
<dbReference type="InterPro" id="IPR050220">
    <property type="entry name" value="Type_II_DNA_Topoisomerases"/>
</dbReference>
<dbReference type="InterPro" id="IPR003661">
    <property type="entry name" value="HisK_dim/P_dom"/>
</dbReference>
<feature type="site" description="Interaction with DNA" evidence="8">
    <location>
        <position position="44"/>
    </location>
</feature>
<dbReference type="HAMAP" id="MF_00936">
    <property type="entry name" value="ParC_type1"/>
    <property type="match status" value="1"/>
</dbReference>
<dbReference type="FunFam" id="2.120.10.90:FF:000010">
    <property type="entry name" value="DNA topoisomerase 4 subunit A"/>
    <property type="match status" value="1"/>
</dbReference>
<feature type="domain" description="Topo IIA-type catalytic" evidence="13">
    <location>
        <begin position="36"/>
        <end position="519"/>
    </location>
</feature>
<keyword evidence="10" id="KW-0175">Coiled coil</keyword>
<dbReference type="GO" id="GO:0005524">
    <property type="term" value="F:ATP binding"/>
    <property type="evidence" value="ECO:0007669"/>
    <property type="project" value="InterPro"/>
</dbReference>
<dbReference type="GO" id="GO:0006265">
    <property type="term" value="P:DNA topological change"/>
    <property type="evidence" value="ECO:0007669"/>
    <property type="project" value="UniProtKB-UniRule"/>
</dbReference>
<evidence type="ECO:0000259" key="12">
    <source>
        <dbReference type="PROSITE" id="PS50109"/>
    </source>
</evidence>
<dbReference type="Gene3D" id="3.30.565.10">
    <property type="entry name" value="Histidine kinase-like ATPase, C-terminal domain"/>
    <property type="match status" value="1"/>
</dbReference>
<dbReference type="NCBIfam" id="NF004044">
    <property type="entry name" value="PRK05561.1"/>
    <property type="match status" value="1"/>
</dbReference>
<feature type="active site" description="O-(5'-phospho-DNA)-tyrosine intermediate" evidence="8 9">
    <location>
        <position position="124"/>
    </location>
</feature>
<feature type="transmembrane region" description="Helical" evidence="11">
    <location>
        <begin position="903"/>
        <end position="919"/>
    </location>
</feature>
<dbReference type="Gene3D" id="2.120.10.90">
    <property type="entry name" value="DNA gyrase/topoisomerase IV, subunit A, C-terminal"/>
    <property type="match status" value="1"/>
</dbReference>
<dbReference type="CDD" id="cd00082">
    <property type="entry name" value="HisKA"/>
    <property type="match status" value="1"/>
</dbReference>
<dbReference type="InterPro" id="IPR013757">
    <property type="entry name" value="Topo_IIA_A_a_sf"/>
</dbReference>
<feature type="transmembrane region" description="Helical" evidence="11">
    <location>
        <begin position="865"/>
        <end position="891"/>
    </location>
</feature>
<accession>C6SKM4</accession>
<name>C6SKM4_NEIME</name>
<feature type="transmembrane region" description="Helical" evidence="11">
    <location>
        <begin position="939"/>
        <end position="959"/>
    </location>
</feature>
<gene>
    <name evidence="8 14" type="primary">parC</name>
    <name evidence="14" type="ORF">NMW_1495</name>
</gene>
<dbReference type="GO" id="GO:0003677">
    <property type="term" value="F:DNA binding"/>
    <property type="evidence" value="ECO:0007669"/>
    <property type="project" value="UniProtKB-UniRule"/>
</dbReference>
<dbReference type="FunFam" id="3.30.1360.40:FF:000017">
    <property type="entry name" value="DNA topoisomerase 4 subunit A"/>
    <property type="match status" value="1"/>
</dbReference>
<evidence type="ECO:0000313" key="14">
    <source>
        <dbReference type="EMBL" id="CBA08348.1"/>
    </source>
</evidence>
<dbReference type="Gene3D" id="1.10.287.130">
    <property type="match status" value="1"/>
</dbReference>
<dbReference type="SMART" id="SM00434">
    <property type="entry name" value="TOP4c"/>
    <property type="match status" value="1"/>
</dbReference>
<comment type="subunit">
    <text evidence="8">Heterotetramer composed of ParC and ParE.</text>
</comment>
<dbReference type="SUPFAM" id="SSF55874">
    <property type="entry name" value="ATPase domain of HSP90 chaperone/DNA topoisomerase II/histidine kinase"/>
    <property type="match status" value="1"/>
</dbReference>
<dbReference type="Pfam" id="PF00521">
    <property type="entry name" value="DNA_topoisoIV"/>
    <property type="match status" value="1"/>
</dbReference>
<dbReference type="InterPro" id="IPR005467">
    <property type="entry name" value="His_kinase_dom"/>
</dbReference>
<reference evidence="14" key="1">
    <citation type="journal article" date="2008" name="Proc. Natl. Acad. Sci. U.S.A.">
        <title>Whole-genome comparison of disease and carriage strains provides insights into virulence evolution in Neisseria meningitidis.</title>
        <authorList>
            <person name="Schoen C."/>
            <person name="Blom J."/>
            <person name="Claus H."/>
            <person name="Schramm-Glueck A."/>
            <person name="Brandt P."/>
            <person name="Mueller T."/>
            <person name="Goesmann A."/>
            <person name="Joseph B."/>
            <person name="Konietzny S."/>
            <person name="Kurzai O."/>
            <person name="Schmitt C."/>
            <person name="Friedrich T."/>
            <person name="Linke B."/>
            <person name="Vogel U."/>
            <person name="Frosch M."/>
        </authorList>
    </citation>
    <scope>NUCLEOTIDE SEQUENCE</scope>
    <source>
        <strain evidence="14">Alpha275</strain>
    </source>
</reference>
<dbReference type="Gene3D" id="1.10.268.10">
    <property type="entry name" value="Topoisomerase, domain 3"/>
    <property type="match status" value="1"/>
</dbReference>
<dbReference type="InterPro" id="IPR005742">
    <property type="entry name" value="TopoIV_A_Gneg"/>
</dbReference>
<dbReference type="EMBL" id="AM889138">
    <property type="protein sequence ID" value="CBA08348.1"/>
    <property type="molecule type" value="Genomic_DNA"/>
</dbReference>
<dbReference type="NCBIfam" id="TIGR01062">
    <property type="entry name" value="parC_Gneg"/>
    <property type="match status" value="1"/>
</dbReference>
<evidence type="ECO:0000256" key="8">
    <source>
        <dbReference type="HAMAP-Rule" id="MF_00936"/>
    </source>
</evidence>
<feature type="coiled-coil region" evidence="10">
    <location>
        <begin position="450"/>
        <end position="509"/>
    </location>
</feature>
<dbReference type="GO" id="GO:0003918">
    <property type="term" value="F:DNA topoisomerase type II (double strand cut, ATP-hydrolyzing) activity"/>
    <property type="evidence" value="ECO:0007669"/>
    <property type="project" value="UniProtKB-UniRule"/>
</dbReference>
<keyword evidence="3 8" id="KW-1003">Cell membrane</keyword>
<evidence type="ECO:0000256" key="9">
    <source>
        <dbReference type="PROSITE-ProRule" id="PRU01384"/>
    </source>
</evidence>
<dbReference type="AlphaFoldDB" id="C6SKM4"/>
<dbReference type="EC" id="5.6.2.2" evidence="8"/>
<evidence type="ECO:0000259" key="13">
    <source>
        <dbReference type="PROSITE" id="PS52040"/>
    </source>
</evidence>
<dbReference type="SUPFAM" id="SSF101904">
    <property type="entry name" value="GyrA/ParC C-terminal domain-like"/>
    <property type="match status" value="1"/>
</dbReference>
<evidence type="ECO:0000256" key="1">
    <source>
        <dbReference type="ARBA" id="ARBA00000085"/>
    </source>
</evidence>
<evidence type="ECO:0000256" key="2">
    <source>
        <dbReference type="ARBA" id="ARBA00000185"/>
    </source>
</evidence>
<dbReference type="GO" id="GO:0005694">
    <property type="term" value="C:chromosome"/>
    <property type="evidence" value="ECO:0007669"/>
    <property type="project" value="InterPro"/>
</dbReference>
<feature type="domain" description="Histidine kinase" evidence="12">
    <location>
        <begin position="1092"/>
        <end position="1241"/>
    </location>
</feature>
<comment type="function">
    <text evidence="8">Topoisomerase IV is essential for chromosome segregation. It relaxes supercoiled DNA. Performs the decatenation events required during the replication of a circular DNA molecule.</text>
</comment>
<dbReference type="CDD" id="cd00187">
    <property type="entry name" value="TOP4c"/>
    <property type="match status" value="1"/>
</dbReference>
<dbReference type="InterPro" id="IPR002205">
    <property type="entry name" value="Topo_IIA_dom_A"/>
</dbReference>
<dbReference type="PANTHER" id="PTHR43493">
    <property type="entry name" value="DNA GYRASE/TOPOISOMERASE SUBUNIT A"/>
    <property type="match status" value="1"/>
</dbReference>
<feature type="site" description="Interaction with DNA" evidence="8">
    <location>
        <position position="82"/>
    </location>
</feature>
<comment type="subcellular location">
    <subcellularLocation>
        <location evidence="8">Cell membrane</location>
        <topology evidence="8">Peripheral membrane protein</topology>
    </subcellularLocation>
</comment>
<dbReference type="Gene3D" id="3.30.1360.40">
    <property type="match status" value="1"/>
</dbReference>